<accession>A0ABQ3VAW0</accession>
<evidence type="ECO:0000313" key="2">
    <source>
        <dbReference type="Proteomes" id="UP000635565"/>
    </source>
</evidence>
<dbReference type="EMBL" id="BNJJ01000001">
    <property type="protein sequence ID" value="GHO82351.1"/>
    <property type="molecule type" value="Genomic_DNA"/>
</dbReference>
<comment type="caution">
    <text evidence="1">The sequence shown here is derived from an EMBL/GenBank/DDBJ whole genome shotgun (WGS) entry which is preliminary data.</text>
</comment>
<protein>
    <submittedName>
        <fullName evidence="1">Uncharacterized protein</fullName>
    </submittedName>
</protein>
<keyword evidence="2" id="KW-1185">Reference proteome</keyword>
<reference evidence="1 2" key="1">
    <citation type="journal article" date="2021" name="Int. J. Syst. Evol. Microbiol.">
        <title>Reticulibacter mediterranei gen. nov., sp. nov., within the new family Reticulibacteraceae fam. nov., and Ktedonospora formicarum gen. nov., sp. nov., Ktedonobacter robiniae sp. nov., Dictyobacter formicarum sp. nov. and Dictyobacter arantiisoli sp. nov., belonging to the class Ktedonobacteria.</title>
        <authorList>
            <person name="Yabe S."/>
            <person name="Zheng Y."/>
            <person name="Wang C.M."/>
            <person name="Sakai Y."/>
            <person name="Abe K."/>
            <person name="Yokota A."/>
            <person name="Donadio S."/>
            <person name="Cavaletti L."/>
            <person name="Monciardini P."/>
        </authorList>
    </citation>
    <scope>NUCLEOTIDE SEQUENCE [LARGE SCALE GENOMIC DNA]</scope>
    <source>
        <strain evidence="1 2">SOSP1-9</strain>
    </source>
</reference>
<dbReference type="Proteomes" id="UP000635565">
    <property type="component" value="Unassembled WGS sequence"/>
</dbReference>
<organism evidence="1 2">
    <name type="scientific">Dictyobacter formicarum</name>
    <dbReference type="NCBI Taxonomy" id="2778368"/>
    <lineage>
        <taxon>Bacteria</taxon>
        <taxon>Bacillati</taxon>
        <taxon>Chloroflexota</taxon>
        <taxon>Ktedonobacteria</taxon>
        <taxon>Ktedonobacterales</taxon>
        <taxon>Dictyobacteraceae</taxon>
        <taxon>Dictyobacter</taxon>
    </lineage>
</organism>
<name>A0ABQ3VAW0_9CHLR</name>
<proteinExistence type="predicted"/>
<gene>
    <name evidence="1" type="ORF">KSZ_03570</name>
</gene>
<sequence>MHDQVKQSLKNVDLHEWLSEKHRNIQEMSPLQDMRTPRGISCVLYHSYVSVDESNICKPNHWHATYWLRFVAIIEQEPRCAIVQHSDTKRYYLMIQVSAEHPLPCDSCIAPHEIYRLPVQDHYGYFVFAPQQGLDGFASLQHAQEAALTLSTSL</sequence>
<evidence type="ECO:0000313" key="1">
    <source>
        <dbReference type="EMBL" id="GHO82351.1"/>
    </source>
</evidence>